<dbReference type="Gene3D" id="1.10.443.10">
    <property type="entry name" value="Intergrase catalytic core"/>
    <property type="match status" value="1"/>
</dbReference>
<keyword evidence="3" id="KW-0132">Cell division</keyword>
<dbReference type="PROSITE" id="PS51898">
    <property type="entry name" value="TYR_RECOMBINASE"/>
    <property type="match status" value="1"/>
</dbReference>
<keyword evidence="4" id="KW-0159">Chromosome partition</keyword>
<keyword evidence="8" id="KW-0131">Cell cycle</keyword>
<keyword evidence="5" id="KW-0229">DNA integration</keyword>
<gene>
    <name evidence="13" type="ORF">BISU_1120</name>
</gene>
<organism evidence="13 14">
    <name type="scientific">Bifidobacterium subtile</name>
    <dbReference type="NCBI Taxonomy" id="77635"/>
    <lineage>
        <taxon>Bacteria</taxon>
        <taxon>Bacillati</taxon>
        <taxon>Actinomycetota</taxon>
        <taxon>Actinomycetes</taxon>
        <taxon>Bifidobacteriales</taxon>
        <taxon>Bifidobacteriaceae</taxon>
        <taxon>Bifidobacterium</taxon>
    </lineage>
</organism>
<dbReference type="SUPFAM" id="SSF56349">
    <property type="entry name" value="DNA breaking-rejoining enzymes"/>
    <property type="match status" value="1"/>
</dbReference>
<dbReference type="GO" id="GO:0003677">
    <property type="term" value="F:DNA binding"/>
    <property type="evidence" value="ECO:0007669"/>
    <property type="project" value="UniProtKB-UniRule"/>
</dbReference>
<keyword evidence="2" id="KW-0963">Cytoplasm</keyword>
<evidence type="ECO:0000256" key="2">
    <source>
        <dbReference type="ARBA" id="ARBA00022490"/>
    </source>
</evidence>
<proteinExistence type="predicted"/>
<feature type="domain" description="Core-binding (CB)" evidence="12">
    <location>
        <begin position="54"/>
        <end position="139"/>
    </location>
</feature>
<evidence type="ECO:0000256" key="5">
    <source>
        <dbReference type="ARBA" id="ARBA00022908"/>
    </source>
</evidence>
<evidence type="ECO:0000313" key="14">
    <source>
        <dbReference type="Proteomes" id="UP000029055"/>
    </source>
</evidence>
<dbReference type="InterPro" id="IPR004107">
    <property type="entry name" value="Integrase_SAM-like_N"/>
</dbReference>
<evidence type="ECO:0000256" key="1">
    <source>
        <dbReference type="ARBA" id="ARBA00004496"/>
    </source>
</evidence>
<keyword evidence="7" id="KW-0233">DNA recombination</keyword>
<dbReference type="GO" id="GO:0005737">
    <property type="term" value="C:cytoplasm"/>
    <property type="evidence" value="ECO:0007669"/>
    <property type="project" value="UniProtKB-SubCell"/>
</dbReference>
<evidence type="ECO:0000259" key="11">
    <source>
        <dbReference type="PROSITE" id="PS51898"/>
    </source>
</evidence>
<evidence type="ECO:0000256" key="4">
    <source>
        <dbReference type="ARBA" id="ARBA00022829"/>
    </source>
</evidence>
<dbReference type="CDD" id="cd00798">
    <property type="entry name" value="INT_XerDC_C"/>
    <property type="match status" value="1"/>
</dbReference>
<evidence type="ECO:0000256" key="10">
    <source>
        <dbReference type="SAM" id="MobiDB-lite"/>
    </source>
</evidence>
<evidence type="ECO:0000313" key="13">
    <source>
        <dbReference type="EMBL" id="KFJ04082.1"/>
    </source>
</evidence>
<evidence type="ECO:0000256" key="9">
    <source>
        <dbReference type="PROSITE-ProRule" id="PRU01248"/>
    </source>
</evidence>
<protein>
    <submittedName>
        <fullName evidence="13">Phage integrase family protein</fullName>
    </submittedName>
</protein>
<comment type="caution">
    <text evidence="13">The sequence shown here is derived from an EMBL/GenBank/DDBJ whole genome shotgun (WGS) entry which is preliminary data.</text>
</comment>
<dbReference type="GO" id="GO:0007059">
    <property type="term" value="P:chromosome segregation"/>
    <property type="evidence" value="ECO:0007669"/>
    <property type="project" value="UniProtKB-KW"/>
</dbReference>
<evidence type="ECO:0000256" key="3">
    <source>
        <dbReference type="ARBA" id="ARBA00022618"/>
    </source>
</evidence>
<dbReference type="GO" id="GO:0051301">
    <property type="term" value="P:cell division"/>
    <property type="evidence" value="ECO:0007669"/>
    <property type="project" value="UniProtKB-KW"/>
</dbReference>
<dbReference type="AlphaFoldDB" id="A0A087E8I1"/>
<evidence type="ECO:0000256" key="6">
    <source>
        <dbReference type="ARBA" id="ARBA00023125"/>
    </source>
</evidence>
<dbReference type="PANTHER" id="PTHR30349">
    <property type="entry name" value="PHAGE INTEGRASE-RELATED"/>
    <property type="match status" value="1"/>
</dbReference>
<name>A0A087E8I1_9BIFI</name>
<dbReference type="Gene3D" id="1.10.150.130">
    <property type="match status" value="1"/>
</dbReference>
<evidence type="ECO:0000256" key="7">
    <source>
        <dbReference type="ARBA" id="ARBA00023172"/>
    </source>
</evidence>
<dbReference type="InterPro" id="IPR002104">
    <property type="entry name" value="Integrase_catalytic"/>
</dbReference>
<dbReference type="eggNOG" id="COG4974">
    <property type="taxonomic scope" value="Bacteria"/>
</dbReference>
<dbReference type="PROSITE" id="PS51900">
    <property type="entry name" value="CB"/>
    <property type="match status" value="1"/>
</dbReference>
<reference evidence="13 14" key="1">
    <citation type="submission" date="2014-03" db="EMBL/GenBank/DDBJ databases">
        <title>Genomics of Bifidobacteria.</title>
        <authorList>
            <person name="Ventura M."/>
            <person name="Milani C."/>
            <person name="Lugli G.A."/>
        </authorList>
    </citation>
    <scope>NUCLEOTIDE SEQUENCE [LARGE SCALE GENOMIC DNA]</scope>
    <source>
        <strain evidence="13 14">LMG 11597</strain>
    </source>
</reference>
<dbReference type="InterPro" id="IPR050090">
    <property type="entry name" value="Tyrosine_recombinase_XerCD"/>
</dbReference>
<dbReference type="InterPro" id="IPR044068">
    <property type="entry name" value="CB"/>
</dbReference>
<comment type="subcellular location">
    <subcellularLocation>
        <location evidence="1">Cytoplasm</location>
    </subcellularLocation>
</comment>
<accession>A0A087E8I1</accession>
<dbReference type="InterPro" id="IPR013762">
    <property type="entry name" value="Integrase-like_cat_sf"/>
</dbReference>
<evidence type="ECO:0000256" key="8">
    <source>
        <dbReference type="ARBA" id="ARBA00023306"/>
    </source>
</evidence>
<evidence type="ECO:0000259" key="12">
    <source>
        <dbReference type="PROSITE" id="PS51900"/>
    </source>
</evidence>
<dbReference type="Pfam" id="PF00589">
    <property type="entry name" value="Phage_integrase"/>
    <property type="match status" value="1"/>
</dbReference>
<keyword evidence="14" id="KW-1185">Reference proteome</keyword>
<dbReference type="PANTHER" id="PTHR30349:SF77">
    <property type="entry name" value="TYROSINE RECOMBINASE XERC"/>
    <property type="match status" value="1"/>
</dbReference>
<dbReference type="SUPFAM" id="SSF47823">
    <property type="entry name" value="lambda integrase-like, N-terminal domain"/>
    <property type="match status" value="1"/>
</dbReference>
<feature type="compositionally biased region" description="Basic and acidic residues" evidence="10">
    <location>
        <begin position="191"/>
        <end position="208"/>
    </location>
</feature>
<dbReference type="InterPro" id="IPR011010">
    <property type="entry name" value="DNA_brk_join_enz"/>
</dbReference>
<feature type="domain" description="Tyr recombinase" evidence="11">
    <location>
        <begin position="249"/>
        <end position="433"/>
    </location>
</feature>
<dbReference type="Pfam" id="PF02899">
    <property type="entry name" value="Phage_int_SAM_1"/>
    <property type="match status" value="1"/>
</dbReference>
<sequence length="439" mass="47299">MVLDSDVAMSIDGSADSNVGDGAAHAQRNDVSADSLAAATAAASASATGTSANSLADGEMHRYLTYMRANRGVSANTLKAYAADITACLHLLYLRGTQRLDEVTIEGLRSWLAAESRSHARSSMARKTVAVRGFFAWAHEHDIIATDPAAALMTPKIPDVLPTVLNESQAQRLMETVEEDVAAEMVGNEQGRQKAQDTHITQKEREAQKAQGAREGQRAQREQGSAPDGLRQSGADQARQPGLHAGGRRTSDAHDSDSRHAEQRDKADARQHALTLRDAAIMETLYATGIRVAELIGLDLGDVSFSNRTLKVTGKGDKQRVVPFGEPASRALQSWIAQGRPVLMGEQSGQALFLGARSARLDQRIARSVVHERSREAGVPDIAPHALRHSAATHMLDGGADLREVQEMLGHSSLSTTQRYTHVSIEQLKARYGQAFPRA</sequence>
<feature type="compositionally biased region" description="Basic and acidic residues" evidence="10">
    <location>
        <begin position="249"/>
        <end position="270"/>
    </location>
</feature>
<dbReference type="STRING" id="77635.BISU_1120"/>
<keyword evidence="6 9" id="KW-0238">DNA-binding</keyword>
<dbReference type="GO" id="GO:0015074">
    <property type="term" value="P:DNA integration"/>
    <property type="evidence" value="ECO:0007669"/>
    <property type="project" value="UniProtKB-KW"/>
</dbReference>
<dbReference type="InterPro" id="IPR010998">
    <property type="entry name" value="Integrase_recombinase_N"/>
</dbReference>
<dbReference type="EMBL" id="JGZR01000005">
    <property type="protein sequence ID" value="KFJ04082.1"/>
    <property type="molecule type" value="Genomic_DNA"/>
</dbReference>
<dbReference type="Proteomes" id="UP000029055">
    <property type="component" value="Unassembled WGS sequence"/>
</dbReference>
<feature type="region of interest" description="Disordered" evidence="10">
    <location>
        <begin position="186"/>
        <end position="270"/>
    </location>
</feature>
<dbReference type="GO" id="GO:0006310">
    <property type="term" value="P:DNA recombination"/>
    <property type="evidence" value="ECO:0007669"/>
    <property type="project" value="UniProtKB-KW"/>
</dbReference>